<feature type="domain" description="CCHC-type" evidence="6">
    <location>
        <begin position="374"/>
        <end position="388"/>
    </location>
</feature>
<feature type="compositionally biased region" description="Basic and acidic residues" evidence="5">
    <location>
        <begin position="340"/>
        <end position="349"/>
    </location>
</feature>
<dbReference type="GO" id="GO:0008270">
    <property type="term" value="F:zinc ion binding"/>
    <property type="evidence" value="ECO:0007669"/>
    <property type="project" value="UniProtKB-KW"/>
</dbReference>
<comment type="caution">
    <text evidence="8">The sequence shown here is derived from an EMBL/GenBank/DDBJ whole genome shotgun (WGS) entry which is preliminary data.</text>
</comment>
<keyword evidence="3" id="KW-0862">Zinc</keyword>
<evidence type="ECO:0000256" key="5">
    <source>
        <dbReference type="SAM" id="MobiDB-lite"/>
    </source>
</evidence>
<evidence type="ECO:0000256" key="1">
    <source>
        <dbReference type="ARBA" id="ARBA00022723"/>
    </source>
</evidence>
<feature type="compositionally biased region" description="Basic residues" evidence="5">
    <location>
        <begin position="327"/>
        <end position="339"/>
    </location>
</feature>
<dbReference type="InterPro" id="IPR006564">
    <property type="entry name" value="Znf_PMZ"/>
</dbReference>
<reference evidence="8" key="2">
    <citation type="journal article" date="2024" name="Plant">
        <title>Genomic evolution and insights into agronomic trait innovations of Sesamum species.</title>
        <authorList>
            <person name="Miao H."/>
            <person name="Wang L."/>
            <person name="Qu L."/>
            <person name="Liu H."/>
            <person name="Sun Y."/>
            <person name="Le M."/>
            <person name="Wang Q."/>
            <person name="Wei S."/>
            <person name="Zheng Y."/>
            <person name="Lin W."/>
            <person name="Duan Y."/>
            <person name="Cao H."/>
            <person name="Xiong S."/>
            <person name="Wang X."/>
            <person name="Wei L."/>
            <person name="Li C."/>
            <person name="Ma Q."/>
            <person name="Ju M."/>
            <person name="Zhao R."/>
            <person name="Li G."/>
            <person name="Mu C."/>
            <person name="Tian Q."/>
            <person name="Mei H."/>
            <person name="Zhang T."/>
            <person name="Gao T."/>
            <person name="Zhang H."/>
        </authorList>
    </citation>
    <scope>NUCLEOTIDE SEQUENCE</scope>
    <source>
        <strain evidence="8">KEN8</strain>
    </source>
</reference>
<evidence type="ECO:0000256" key="3">
    <source>
        <dbReference type="ARBA" id="ARBA00022833"/>
    </source>
</evidence>
<keyword evidence="1" id="KW-0479">Metal-binding</keyword>
<evidence type="ECO:0000313" key="8">
    <source>
        <dbReference type="EMBL" id="KAL0332803.1"/>
    </source>
</evidence>
<evidence type="ECO:0000259" key="7">
    <source>
        <dbReference type="PROSITE" id="PS50966"/>
    </source>
</evidence>
<dbReference type="Pfam" id="PF10551">
    <property type="entry name" value="MULE"/>
    <property type="match status" value="1"/>
</dbReference>
<dbReference type="AlphaFoldDB" id="A0AAW2MPP3"/>
<evidence type="ECO:0000256" key="4">
    <source>
        <dbReference type="PROSITE-ProRule" id="PRU00047"/>
    </source>
</evidence>
<dbReference type="InterPro" id="IPR001878">
    <property type="entry name" value="Znf_CCHC"/>
</dbReference>
<dbReference type="Pfam" id="PF04434">
    <property type="entry name" value="SWIM"/>
    <property type="match status" value="1"/>
</dbReference>
<protein>
    <recommendedName>
        <fullName evidence="9">SWIM-type domain-containing protein</fullName>
    </recommendedName>
</protein>
<dbReference type="PANTHER" id="PTHR31973:SF187">
    <property type="entry name" value="MUTATOR TRANSPOSASE MUDRA PROTEIN"/>
    <property type="match status" value="1"/>
</dbReference>
<evidence type="ECO:0000256" key="2">
    <source>
        <dbReference type="ARBA" id="ARBA00022771"/>
    </source>
</evidence>
<dbReference type="PROSITE" id="PS50158">
    <property type="entry name" value="ZF_CCHC"/>
    <property type="match status" value="1"/>
</dbReference>
<evidence type="ECO:0008006" key="9">
    <source>
        <dbReference type="Google" id="ProtNLM"/>
    </source>
</evidence>
<dbReference type="GO" id="GO:0003676">
    <property type="term" value="F:nucleic acid binding"/>
    <property type="evidence" value="ECO:0007669"/>
    <property type="project" value="InterPro"/>
</dbReference>
<accession>A0AAW2MPP3</accession>
<dbReference type="InterPro" id="IPR007527">
    <property type="entry name" value="Znf_SWIM"/>
</dbReference>
<dbReference type="SMART" id="SM00575">
    <property type="entry name" value="ZnF_PMZ"/>
    <property type="match status" value="1"/>
</dbReference>
<name>A0AAW2MPP3_9LAMI</name>
<gene>
    <name evidence="8" type="ORF">Scaly_2181800</name>
</gene>
<feature type="domain" description="SWIM-type" evidence="7">
    <location>
        <begin position="300"/>
        <end position="332"/>
    </location>
</feature>
<feature type="region of interest" description="Disordered" evidence="5">
    <location>
        <begin position="327"/>
        <end position="366"/>
    </location>
</feature>
<feature type="region of interest" description="Disordered" evidence="5">
    <location>
        <begin position="386"/>
        <end position="417"/>
    </location>
</feature>
<sequence>MQKGLRVDDTDVDNWSGEENLVWSDDELNSNKVKGFRIDAIEDVRCNISINQAARAKKLAILKLQGNPSAQYALLWDYADEVKRSNPGSTVILGTIKICLTDSMPVICVDGCHLKGPHGGVLLAAVGIDPNNNFFPICYAVVMRENREIWEWFLTLLKMDLHIENDCNYTFISDKQKGLVVLYRNYFLMQNIDFVLGISIPIRVMVLEGDILLNNACECFNSNILEAREKSILSMLEWLMEYLMKRLQQNRDRASKKWKRVLCPKIQKIIDKNIEKLGDCIPIKSDDKHYQISCFDGTQYSVDLENGTCGCRKWDLSGIPCKHAPPKAVKRVGRPPKSSRRLEVDEPVQKNKKRRGAPMKEGSSRIKRQQTTVKCGKCGGQGHNARGCATKTASNEPVPDASSQVPPTENHKKKQVRKSVKASCKMQMLSCIGEQEVDISQLLLLSLGSFRQKSPKPSATAPSMFHQFQQCQKGVKIKEPAPFIDVEVGGRSLDEQGSSGSTPSIVKGGKKFVTMSNISNAISELNKGKKKA</sequence>
<proteinExistence type="predicted"/>
<dbReference type="EMBL" id="JACGWM010000013">
    <property type="protein sequence ID" value="KAL0332803.1"/>
    <property type="molecule type" value="Genomic_DNA"/>
</dbReference>
<evidence type="ECO:0000259" key="6">
    <source>
        <dbReference type="PROSITE" id="PS50158"/>
    </source>
</evidence>
<organism evidence="8">
    <name type="scientific">Sesamum calycinum</name>
    <dbReference type="NCBI Taxonomy" id="2727403"/>
    <lineage>
        <taxon>Eukaryota</taxon>
        <taxon>Viridiplantae</taxon>
        <taxon>Streptophyta</taxon>
        <taxon>Embryophyta</taxon>
        <taxon>Tracheophyta</taxon>
        <taxon>Spermatophyta</taxon>
        <taxon>Magnoliopsida</taxon>
        <taxon>eudicotyledons</taxon>
        <taxon>Gunneridae</taxon>
        <taxon>Pentapetalae</taxon>
        <taxon>asterids</taxon>
        <taxon>lamiids</taxon>
        <taxon>Lamiales</taxon>
        <taxon>Pedaliaceae</taxon>
        <taxon>Sesamum</taxon>
    </lineage>
</organism>
<dbReference type="PANTHER" id="PTHR31973">
    <property type="entry name" value="POLYPROTEIN, PUTATIVE-RELATED"/>
    <property type="match status" value="1"/>
</dbReference>
<feature type="compositionally biased region" description="Polar residues" evidence="5">
    <location>
        <begin position="391"/>
        <end position="407"/>
    </location>
</feature>
<keyword evidence="2 4" id="KW-0863">Zinc-finger</keyword>
<reference evidence="8" key="1">
    <citation type="submission" date="2020-06" db="EMBL/GenBank/DDBJ databases">
        <authorList>
            <person name="Li T."/>
            <person name="Hu X."/>
            <person name="Zhang T."/>
            <person name="Song X."/>
            <person name="Zhang H."/>
            <person name="Dai N."/>
            <person name="Sheng W."/>
            <person name="Hou X."/>
            <person name="Wei L."/>
        </authorList>
    </citation>
    <scope>NUCLEOTIDE SEQUENCE</scope>
    <source>
        <strain evidence="8">KEN8</strain>
        <tissue evidence="8">Leaf</tissue>
    </source>
</reference>
<dbReference type="PROSITE" id="PS50966">
    <property type="entry name" value="ZF_SWIM"/>
    <property type="match status" value="1"/>
</dbReference>
<dbReference type="InterPro" id="IPR018289">
    <property type="entry name" value="MULE_transposase_dom"/>
</dbReference>